<organism evidence="1 2">
    <name type="scientific">Panicum virgatum</name>
    <name type="common">Blackwell switchgrass</name>
    <dbReference type="NCBI Taxonomy" id="38727"/>
    <lineage>
        <taxon>Eukaryota</taxon>
        <taxon>Viridiplantae</taxon>
        <taxon>Streptophyta</taxon>
        <taxon>Embryophyta</taxon>
        <taxon>Tracheophyta</taxon>
        <taxon>Spermatophyta</taxon>
        <taxon>Magnoliopsida</taxon>
        <taxon>Liliopsida</taxon>
        <taxon>Poales</taxon>
        <taxon>Poaceae</taxon>
        <taxon>PACMAD clade</taxon>
        <taxon>Panicoideae</taxon>
        <taxon>Panicodae</taxon>
        <taxon>Paniceae</taxon>
        <taxon>Panicinae</taxon>
        <taxon>Panicum</taxon>
        <taxon>Panicum sect. Hiantes</taxon>
    </lineage>
</organism>
<comment type="caution">
    <text evidence="1">The sequence shown here is derived from an EMBL/GenBank/DDBJ whole genome shotgun (WGS) entry which is preliminary data.</text>
</comment>
<evidence type="ECO:0000313" key="2">
    <source>
        <dbReference type="Proteomes" id="UP000823388"/>
    </source>
</evidence>
<sequence>MWSFRNGLIAAGLVDGQVAVWNPRLCDTPEDEGYFDRDFPIEIDDDYLSAGMRQGRQATLLHAHGRSGNLAKDVAGEQSEEVDTSDWEIVSNSGGDMIAMFAKHTSVRDRTVGERTR</sequence>
<protein>
    <submittedName>
        <fullName evidence="1">Uncharacterized protein</fullName>
    </submittedName>
</protein>
<dbReference type="AlphaFoldDB" id="A0A8T0XEQ2"/>
<dbReference type="EMBL" id="CM029037">
    <property type="protein sequence ID" value="KAG2655783.1"/>
    <property type="molecule type" value="Genomic_DNA"/>
</dbReference>
<evidence type="ECO:0000313" key="1">
    <source>
        <dbReference type="EMBL" id="KAG2655783.1"/>
    </source>
</evidence>
<accession>A0A8T0XEQ2</accession>
<name>A0A8T0XEQ2_PANVG</name>
<gene>
    <name evidence="1" type="ORF">PVAP13_1KG037277</name>
</gene>
<reference evidence="1" key="1">
    <citation type="submission" date="2020-05" db="EMBL/GenBank/DDBJ databases">
        <title>WGS assembly of Panicum virgatum.</title>
        <authorList>
            <person name="Lovell J.T."/>
            <person name="Jenkins J."/>
            <person name="Shu S."/>
            <person name="Juenger T.E."/>
            <person name="Schmutz J."/>
        </authorList>
    </citation>
    <scope>NUCLEOTIDE SEQUENCE</scope>
    <source>
        <strain evidence="1">AP13</strain>
    </source>
</reference>
<proteinExistence type="predicted"/>
<dbReference type="Proteomes" id="UP000823388">
    <property type="component" value="Chromosome 1K"/>
</dbReference>
<keyword evidence="2" id="KW-1185">Reference proteome</keyword>